<name>A0A4Y7QBW1_9AGAM</name>
<sequence>MEFSSIKASRGSQIALLTSSSLGIVLSREVHVMLDMHKHHRGLTMLLPRWTQHCFPAQRGDGTISVYMSAKQPPPPVPPEFEDLISQDVWDIRVSSIKSLASKYVKKRFERFWFILAVITCVLVPVFTHNAAVNAVLAYDANQSAAWYITAVTFVSTVGIFYLPVALWKETGKRRIYMMLRLWDLTDRRALGPSAFIPLWSVDGPAVFRSQIVLHLTIPPPEKPSLFKFHTDAYSPPPIRKPKVSHIKHDRFPPGLPRVPHMTSFPDFPPSPKYA</sequence>
<reference evidence="3 4" key="1">
    <citation type="submission" date="2018-06" db="EMBL/GenBank/DDBJ databases">
        <title>A transcriptomic atlas of mushroom development highlights an independent origin of complex multicellularity.</title>
        <authorList>
            <consortium name="DOE Joint Genome Institute"/>
            <person name="Krizsan K."/>
            <person name="Almasi E."/>
            <person name="Merenyi Z."/>
            <person name="Sahu N."/>
            <person name="Viragh M."/>
            <person name="Koszo T."/>
            <person name="Mondo S."/>
            <person name="Kiss B."/>
            <person name="Balint B."/>
            <person name="Kues U."/>
            <person name="Barry K."/>
            <person name="Hegedus J.C."/>
            <person name="Henrissat B."/>
            <person name="Johnson J."/>
            <person name="Lipzen A."/>
            <person name="Ohm R."/>
            <person name="Nagy I."/>
            <person name="Pangilinan J."/>
            <person name="Yan J."/>
            <person name="Xiong Y."/>
            <person name="Grigoriev I.V."/>
            <person name="Hibbett D.S."/>
            <person name="Nagy L.G."/>
        </authorList>
    </citation>
    <scope>NUCLEOTIDE SEQUENCE [LARGE SCALE GENOMIC DNA]</scope>
    <source>
        <strain evidence="3 4">SZMC22713</strain>
    </source>
</reference>
<feature type="transmembrane region" description="Helical" evidence="2">
    <location>
        <begin position="145"/>
        <end position="168"/>
    </location>
</feature>
<feature type="transmembrane region" description="Helical" evidence="2">
    <location>
        <begin position="112"/>
        <end position="133"/>
    </location>
</feature>
<keyword evidence="2" id="KW-1133">Transmembrane helix</keyword>
<dbReference type="AlphaFoldDB" id="A0A4Y7QBW1"/>
<accession>A0A4Y7QBW1</accession>
<protein>
    <submittedName>
        <fullName evidence="3">Uncharacterized protein</fullName>
    </submittedName>
</protein>
<feature type="region of interest" description="Disordered" evidence="1">
    <location>
        <begin position="252"/>
        <end position="275"/>
    </location>
</feature>
<dbReference type="EMBL" id="ML170167">
    <property type="protein sequence ID" value="TDL24310.1"/>
    <property type="molecule type" value="Genomic_DNA"/>
</dbReference>
<dbReference type="Proteomes" id="UP000294933">
    <property type="component" value="Unassembled WGS sequence"/>
</dbReference>
<keyword evidence="2" id="KW-0812">Transmembrane</keyword>
<dbReference type="OrthoDB" id="2504001at2759"/>
<evidence type="ECO:0000313" key="4">
    <source>
        <dbReference type="Proteomes" id="UP000294933"/>
    </source>
</evidence>
<dbReference type="VEuPathDB" id="FungiDB:BD410DRAFT_117033"/>
<evidence type="ECO:0000256" key="1">
    <source>
        <dbReference type="SAM" id="MobiDB-lite"/>
    </source>
</evidence>
<gene>
    <name evidence="3" type="ORF">BD410DRAFT_117033</name>
</gene>
<evidence type="ECO:0000313" key="3">
    <source>
        <dbReference type="EMBL" id="TDL24310.1"/>
    </source>
</evidence>
<evidence type="ECO:0000256" key="2">
    <source>
        <dbReference type="SAM" id="Phobius"/>
    </source>
</evidence>
<dbReference type="STRING" id="50990.A0A4Y7QBW1"/>
<proteinExistence type="predicted"/>
<keyword evidence="2" id="KW-0472">Membrane</keyword>
<organism evidence="3 4">
    <name type="scientific">Rickenella mellea</name>
    <dbReference type="NCBI Taxonomy" id="50990"/>
    <lineage>
        <taxon>Eukaryota</taxon>
        <taxon>Fungi</taxon>
        <taxon>Dikarya</taxon>
        <taxon>Basidiomycota</taxon>
        <taxon>Agaricomycotina</taxon>
        <taxon>Agaricomycetes</taxon>
        <taxon>Hymenochaetales</taxon>
        <taxon>Rickenellaceae</taxon>
        <taxon>Rickenella</taxon>
    </lineage>
</organism>
<keyword evidence="4" id="KW-1185">Reference proteome</keyword>